<evidence type="ECO:0000313" key="1">
    <source>
        <dbReference type="EMBL" id="KAH7929021.1"/>
    </source>
</evidence>
<gene>
    <name evidence="1" type="ORF">BV22DRAFT_1030054</name>
</gene>
<evidence type="ECO:0000313" key="2">
    <source>
        <dbReference type="Proteomes" id="UP000790709"/>
    </source>
</evidence>
<accession>A0ACB8BTZ9</accession>
<protein>
    <submittedName>
        <fullName evidence="1">Uncharacterized protein</fullName>
    </submittedName>
</protein>
<proteinExistence type="predicted"/>
<comment type="caution">
    <text evidence="1">The sequence shown here is derived from an EMBL/GenBank/DDBJ whole genome shotgun (WGS) entry which is preliminary data.</text>
</comment>
<organism evidence="1 2">
    <name type="scientific">Leucogyrophana mollusca</name>
    <dbReference type="NCBI Taxonomy" id="85980"/>
    <lineage>
        <taxon>Eukaryota</taxon>
        <taxon>Fungi</taxon>
        <taxon>Dikarya</taxon>
        <taxon>Basidiomycota</taxon>
        <taxon>Agaricomycotina</taxon>
        <taxon>Agaricomycetes</taxon>
        <taxon>Agaricomycetidae</taxon>
        <taxon>Boletales</taxon>
        <taxon>Boletales incertae sedis</taxon>
        <taxon>Leucogyrophana</taxon>
    </lineage>
</organism>
<reference evidence="1" key="1">
    <citation type="journal article" date="2021" name="New Phytol.">
        <title>Evolutionary innovations through gain and loss of genes in the ectomycorrhizal Boletales.</title>
        <authorList>
            <person name="Wu G."/>
            <person name="Miyauchi S."/>
            <person name="Morin E."/>
            <person name="Kuo A."/>
            <person name="Drula E."/>
            <person name="Varga T."/>
            <person name="Kohler A."/>
            <person name="Feng B."/>
            <person name="Cao Y."/>
            <person name="Lipzen A."/>
            <person name="Daum C."/>
            <person name="Hundley H."/>
            <person name="Pangilinan J."/>
            <person name="Johnson J."/>
            <person name="Barry K."/>
            <person name="LaButti K."/>
            <person name="Ng V."/>
            <person name="Ahrendt S."/>
            <person name="Min B."/>
            <person name="Choi I.G."/>
            <person name="Park H."/>
            <person name="Plett J.M."/>
            <person name="Magnuson J."/>
            <person name="Spatafora J.W."/>
            <person name="Nagy L.G."/>
            <person name="Henrissat B."/>
            <person name="Grigoriev I.V."/>
            <person name="Yang Z.L."/>
            <person name="Xu J."/>
            <person name="Martin F.M."/>
        </authorList>
    </citation>
    <scope>NUCLEOTIDE SEQUENCE</scope>
    <source>
        <strain evidence="1">KUC20120723A-06</strain>
    </source>
</reference>
<name>A0ACB8BTZ9_9AGAM</name>
<dbReference type="Proteomes" id="UP000790709">
    <property type="component" value="Unassembled WGS sequence"/>
</dbReference>
<keyword evidence="2" id="KW-1185">Reference proteome</keyword>
<sequence>MSHQEPSHRSAASPGNCKFMMVDITCGLPFEESSFDVVQMRIVPSLRDRSKILPEIWRVLRPDGFVLFLEPGEIFSGATQARTPAFIEEDRLLMLSPHIPSDPAGATNKSWSISNELADILRDAVGLSGERLFHDVEERKFAFPLGGWPEDPHEAQIGAMGPNMQISLLEGFRSMLIDNEILTEDGFKSLLDAVTAELNDFSLRMQVPYVYAWARKRH</sequence>
<dbReference type="EMBL" id="MU266346">
    <property type="protein sequence ID" value="KAH7929021.1"/>
    <property type="molecule type" value="Genomic_DNA"/>
</dbReference>